<dbReference type="Proteomes" id="UP000325957">
    <property type="component" value="Unassembled WGS sequence"/>
</dbReference>
<sequence length="172" mass="17234">MRSNERLGGEDEFEAAEEAISAAVAARLSIGTAESLTGGKVAAALVAVPGASAVFEGGVVSYSHGVKTRVLGVPAALLERTGAVDPQVAALMAEGAREALGVGIGVSTTGVAGPEPHDGKPVGTVYIGVAGPRGTRTVGLELHGDRDEIRTSTVVAALRELTAYCGLSEISQ</sequence>
<gene>
    <name evidence="2" type="ORF">FCK90_11480</name>
</gene>
<accession>A0A5J5KVK1</accession>
<feature type="domain" description="CinA C-terminal" evidence="1">
    <location>
        <begin position="15"/>
        <end position="163"/>
    </location>
</feature>
<name>A0A5J5KVK1_9MICC</name>
<dbReference type="Gene3D" id="3.90.950.20">
    <property type="entry name" value="CinA-like"/>
    <property type="match status" value="1"/>
</dbReference>
<keyword evidence="3" id="KW-1185">Reference proteome</keyword>
<dbReference type="NCBIfam" id="TIGR00199">
    <property type="entry name" value="PncC_domain"/>
    <property type="match status" value="1"/>
</dbReference>
<dbReference type="AlphaFoldDB" id="A0A5J5KVK1"/>
<dbReference type="OrthoDB" id="1253990at2"/>
<dbReference type="InterPro" id="IPR036653">
    <property type="entry name" value="CinA-like_C"/>
</dbReference>
<reference evidence="2 3" key="1">
    <citation type="submission" date="2019-05" db="EMBL/GenBank/DDBJ databases">
        <title>Kocuria coralli sp. nov., a novel actinobacterium isolated from coral reef seawater.</title>
        <authorList>
            <person name="Li J."/>
        </authorList>
    </citation>
    <scope>NUCLEOTIDE SEQUENCE [LARGE SCALE GENOMIC DNA]</scope>
    <source>
        <strain evidence="2 3">SCSIO 13007</strain>
    </source>
</reference>
<dbReference type="InterPro" id="IPR008136">
    <property type="entry name" value="CinA_C"/>
</dbReference>
<protein>
    <submittedName>
        <fullName evidence="2">CinA family protein</fullName>
    </submittedName>
</protein>
<evidence type="ECO:0000313" key="2">
    <source>
        <dbReference type="EMBL" id="KAA9393604.1"/>
    </source>
</evidence>
<evidence type="ECO:0000313" key="3">
    <source>
        <dbReference type="Proteomes" id="UP000325957"/>
    </source>
</evidence>
<evidence type="ECO:0000259" key="1">
    <source>
        <dbReference type="Pfam" id="PF02464"/>
    </source>
</evidence>
<dbReference type="Pfam" id="PF02464">
    <property type="entry name" value="CinA"/>
    <property type="match status" value="1"/>
</dbReference>
<comment type="caution">
    <text evidence="2">The sequence shown here is derived from an EMBL/GenBank/DDBJ whole genome shotgun (WGS) entry which is preliminary data.</text>
</comment>
<dbReference type="EMBL" id="SZWF01000016">
    <property type="protein sequence ID" value="KAA9393604.1"/>
    <property type="molecule type" value="Genomic_DNA"/>
</dbReference>
<proteinExistence type="predicted"/>
<organism evidence="2 3">
    <name type="scientific">Kocuria coralli</name>
    <dbReference type="NCBI Taxonomy" id="1461025"/>
    <lineage>
        <taxon>Bacteria</taxon>
        <taxon>Bacillati</taxon>
        <taxon>Actinomycetota</taxon>
        <taxon>Actinomycetes</taxon>
        <taxon>Micrococcales</taxon>
        <taxon>Micrococcaceae</taxon>
        <taxon>Kocuria</taxon>
    </lineage>
</organism>
<dbReference type="SUPFAM" id="SSF142433">
    <property type="entry name" value="CinA-like"/>
    <property type="match status" value="1"/>
</dbReference>
<dbReference type="RefSeq" id="WP_158034446.1">
    <property type="nucleotide sequence ID" value="NZ_ML708622.1"/>
</dbReference>